<reference evidence="6" key="1">
    <citation type="journal article" date="2022" name="G3 (Bethesda)">
        <title>High quality genome of the basidiomycete yeast Dioszegia hungarica PDD-24b-2 isolated from cloud water.</title>
        <authorList>
            <person name="Jarrige D."/>
            <person name="Haridas S."/>
            <person name="Bleykasten-Grosshans C."/>
            <person name="Joly M."/>
            <person name="Nadalig T."/>
            <person name="Sancelme M."/>
            <person name="Vuilleumier S."/>
            <person name="Grigoriev I.V."/>
            <person name="Amato P."/>
            <person name="Bringel F."/>
        </authorList>
    </citation>
    <scope>NUCLEOTIDE SEQUENCE</scope>
    <source>
        <strain evidence="6">PDD-24b-2</strain>
    </source>
</reference>
<evidence type="ECO:0000256" key="2">
    <source>
        <dbReference type="ARBA" id="ARBA00022692"/>
    </source>
</evidence>
<keyword evidence="7" id="KW-1185">Reference proteome</keyword>
<dbReference type="SUPFAM" id="SSF161084">
    <property type="entry name" value="MAPEG domain-like"/>
    <property type="match status" value="1"/>
</dbReference>
<keyword evidence="2 5" id="KW-0812">Transmembrane</keyword>
<dbReference type="RefSeq" id="XP_052949009.1">
    <property type="nucleotide sequence ID" value="XM_053087794.1"/>
</dbReference>
<dbReference type="PANTHER" id="PTHR35371">
    <property type="entry name" value="INNER MEMBRANE PROTEIN"/>
    <property type="match status" value="1"/>
</dbReference>
<comment type="caution">
    <text evidence="6">The sequence shown here is derived from an EMBL/GenBank/DDBJ whole genome shotgun (WGS) entry which is preliminary data.</text>
</comment>
<dbReference type="AlphaFoldDB" id="A0AA38HFL1"/>
<dbReference type="EMBL" id="JAKWFO010000001">
    <property type="protein sequence ID" value="KAI9639232.1"/>
    <property type="molecule type" value="Genomic_DNA"/>
</dbReference>
<evidence type="ECO:0000256" key="1">
    <source>
        <dbReference type="ARBA" id="ARBA00004370"/>
    </source>
</evidence>
<dbReference type="GO" id="GO:0016020">
    <property type="term" value="C:membrane"/>
    <property type="evidence" value="ECO:0007669"/>
    <property type="project" value="UniProtKB-SubCell"/>
</dbReference>
<name>A0AA38HFL1_9TREE</name>
<dbReference type="InterPro" id="IPR001129">
    <property type="entry name" value="Membr-assoc_MAPEG"/>
</dbReference>
<dbReference type="Pfam" id="PF01124">
    <property type="entry name" value="MAPEG"/>
    <property type="match status" value="1"/>
</dbReference>
<dbReference type="Proteomes" id="UP001164286">
    <property type="component" value="Unassembled WGS sequence"/>
</dbReference>
<organism evidence="6 7">
    <name type="scientific">Dioszegia hungarica</name>
    <dbReference type="NCBI Taxonomy" id="4972"/>
    <lineage>
        <taxon>Eukaryota</taxon>
        <taxon>Fungi</taxon>
        <taxon>Dikarya</taxon>
        <taxon>Basidiomycota</taxon>
        <taxon>Agaricomycotina</taxon>
        <taxon>Tremellomycetes</taxon>
        <taxon>Tremellales</taxon>
        <taxon>Bulleribasidiaceae</taxon>
        <taxon>Dioszegia</taxon>
    </lineage>
</organism>
<comment type="subcellular location">
    <subcellularLocation>
        <location evidence="1">Membrane</location>
    </subcellularLocation>
</comment>
<feature type="transmembrane region" description="Helical" evidence="5">
    <location>
        <begin position="104"/>
        <end position="124"/>
    </location>
</feature>
<keyword evidence="4 5" id="KW-0472">Membrane</keyword>
<evidence type="ECO:0000256" key="3">
    <source>
        <dbReference type="ARBA" id="ARBA00022989"/>
    </source>
</evidence>
<dbReference type="PANTHER" id="PTHR35371:SF1">
    <property type="entry name" value="BLR7753 PROTEIN"/>
    <property type="match status" value="1"/>
</dbReference>
<accession>A0AA38HFL1</accession>
<feature type="transmembrane region" description="Helical" evidence="5">
    <location>
        <begin position="136"/>
        <end position="157"/>
    </location>
</feature>
<dbReference type="InterPro" id="IPR023352">
    <property type="entry name" value="MAPEG-like_dom_sf"/>
</dbReference>
<sequence>MSFAGLHAHNYSLFAIPAGWVLAMVPHFYAIGLYNKERAPGTAEWDNMLPYANRSEGLKNAKISPYMAQRFLRAEAANDNSHTILPYFAAAVLAGNYARLTPRFLNNTVLFFFAARGAYIYFYINGTTPLMSKLRSVSYVASIVACMTLFSQAGRVLY</sequence>
<evidence type="ECO:0000313" key="6">
    <source>
        <dbReference type="EMBL" id="KAI9639232.1"/>
    </source>
</evidence>
<evidence type="ECO:0000256" key="4">
    <source>
        <dbReference type="ARBA" id="ARBA00023136"/>
    </source>
</evidence>
<proteinExistence type="predicted"/>
<protein>
    <submittedName>
        <fullName evidence="6">Uncharacterized protein</fullName>
    </submittedName>
</protein>
<evidence type="ECO:0000256" key="5">
    <source>
        <dbReference type="SAM" id="Phobius"/>
    </source>
</evidence>
<dbReference type="GeneID" id="77726999"/>
<dbReference type="Gene3D" id="1.20.120.550">
    <property type="entry name" value="Membrane associated eicosanoid/glutathione metabolism-like domain"/>
    <property type="match status" value="1"/>
</dbReference>
<gene>
    <name evidence="6" type="ORF">MKK02DRAFT_29335</name>
</gene>
<keyword evidence="3 5" id="KW-1133">Transmembrane helix</keyword>
<feature type="transmembrane region" description="Helical" evidence="5">
    <location>
        <begin position="12"/>
        <end position="31"/>
    </location>
</feature>
<evidence type="ECO:0000313" key="7">
    <source>
        <dbReference type="Proteomes" id="UP001164286"/>
    </source>
</evidence>